<feature type="non-terminal residue" evidence="1">
    <location>
        <position position="49"/>
    </location>
</feature>
<organism evidence="1 2">
    <name type="scientific">Acaulospora colombiana</name>
    <dbReference type="NCBI Taxonomy" id="27376"/>
    <lineage>
        <taxon>Eukaryota</taxon>
        <taxon>Fungi</taxon>
        <taxon>Fungi incertae sedis</taxon>
        <taxon>Mucoromycota</taxon>
        <taxon>Glomeromycotina</taxon>
        <taxon>Glomeromycetes</taxon>
        <taxon>Diversisporales</taxon>
        <taxon>Acaulosporaceae</taxon>
        <taxon>Acaulospora</taxon>
    </lineage>
</organism>
<gene>
    <name evidence="1" type="ORF">ACOLOM_LOCUS13625</name>
</gene>
<name>A0ACA9QXZ6_9GLOM</name>
<reference evidence="1" key="1">
    <citation type="submission" date="2021-06" db="EMBL/GenBank/DDBJ databases">
        <authorList>
            <person name="Kallberg Y."/>
            <person name="Tangrot J."/>
            <person name="Rosling A."/>
        </authorList>
    </citation>
    <scope>NUCLEOTIDE SEQUENCE</scope>
    <source>
        <strain evidence="1">CL356</strain>
    </source>
</reference>
<comment type="caution">
    <text evidence="1">The sequence shown here is derived from an EMBL/GenBank/DDBJ whole genome shotgun (WGS) entry which is preliminary data.</text>
</comment>
<dbReference type="EMBL" id="CAJVPT010063429">
    <property type="protein sequence ID" value="CAG8768626.1"/>
    <property type="molecule type" value="Genomic_DNA"/>
</dbReference>
<protein>
    <submittedName>
        <fullName evidence="1">922_t:CDS:1</fullName>
    </submittedName>
</protein>
<keyword evidence="2" id="KW-1185">Reference proteome</keyword>
<evidence type="ECO:0000313" key="2">
    <source>
        <dbReference type="Proteomes" id="UP000789525"/>
    </source>
</evidence>
<accession>A0ACA9QXZ6</accession>
<dbReference type="Proteomes" id="UP000789525">
    <property type="component" value="Unassembled WGS sequence"/>
</dbReference>
<evidence type="ECO:0000313" key="1">
    <source>
        <dbReference type="EMBL" id="CAG8768626.1"/>
    </source>
</evidence>
<sequence>TGALKQGAEATNKDISTVTCHTQGCTTSLDDAINCEPYKMNDSGNDEGE</sequence>
<feature type="non-terminal residue" evidence="1">
    <location>
        <position position="1"/>
    </location>
</feature>
<proteinExistence type="predicted"/>